<dbReference type="EMBL" id="KV453865">
    <property type="protein sequence ID" value="ODV83346.1"/>
    <property type="molecule type" value="Genomic_DNA"/>
</dbReference>
<dbReference type="Proteomes" id="UP000094801">
    <property type="component" value="Unassembled WGS sequence"/>
</dbReference>
<evidence type="ECO:0000313" key="2">
    <source>
        <dbReference type="Proteomes" id="UP000094801"/>
    </source>
</evidence>
<sequence>MYRAVPFPHDDEFACDIGSRSPTANEKCVLKVMFFLCSSQEKTRPPVTTSIASANANVPSRKEGAFTTPC</sequence>
<protein>
    <submittedName>
        <fullName evidence="1">Uncharacterized protein</fullName>
    </submittedName>
</protein>
<gene>
    <name evidence="1" type="ORF">CANARDRAFT_30119</name>
</gene>
<organism evidence="1 2">
    <name type="scientific">[Candida] arabinofermentans NRRL YB-2248</name>
    <dbReference type="NCBI Taxonomy" id="983967"/>
    <lineage>
        <taxon>Eukaryota</taxon>
        <taxon>Fungi</taxon>
        <taxon>Dikarya</taxon>
        <taxon>Ascomycota</taxon>
        <taxon>Saccharomycotina</taxon>
        <taxon>Pichiomycetes</taxon>
        <taxon>Pichiales</taxon>
        <taxon>Pichiaceae</taxon>
        <taxon>Ogataea</taxon>
        <taxon>Ogataea/Candida clade</taxon>
    </lineage>
</organism>
<proteinExistence type="predicted"/>
<name>A0A1E4SV24_9ASCO</name>
<feature type="non-terminal residue" evidence="1">
    <location>
        <position position="1"/>
    </location>
</feature>
<keyword evidence="2" id="KW-1185">Reference proteome</keyword>
<evidence type="ECO:0000313" key="1">
    <source>
        <dbReference type="EMBL" id="ODV83346.1"/>
    </source>
</evidence>
<accession>A0A1E4SV24</accession>
<dbReference type="AlphaFoldDB" id="A0A1E4SV24"/>
<reference evidence="2" key="1">
    <citation type="submission" date="2016-04" db="EMBL/GenBank/DDBJ databases">
        <title>Comparative genomics of biotechnologically important yeasts.</title>
        <authorList>
            <consortium name="DOE Joint Genome Institute"/>
            <person name="Riley R."/>
            <person name="Haridas S."/>
            <person name="Wolfe K.H."/>
            <person name="Lopes M.R."/>
            <person name="Hittinger C.T."/>
            <person name="Goker M."/>
            <person name="Salamov A."/>
            <person name="Wisecaver J."/>
            <person name="Long T.M."/>
            <person name="Aerts A.L."/>
            <person name="Barry K."/>
            <person name="Choi C."/>
            <person name="Clum A."/>
            <person name="Coughlan A.Y."/>
            <person name="Deshpande S."/>
            <person name="Douglass A.P."/>
            <person name="Hanson S.J."/>
            <person name="Klenk H.-P."/>
            <person name="Labutti K."/>
            <person name="Lapidus A."/>
            <person name="Lindquist E."/>
            <person name="Lipzen A."/>
            <person name="Meier-Kolthoff J.P."/>
            <person name="Ohm R.A."/>
            <person name="Otillar R.P."/>
            <person name="Pangilinan J."/>
            <person name="Peng Y."/>
            <person name="Rokas A."/>
            <person name="Rosa C.A."/>
            <person name="Scheuner C."/>
            <person name="Sibirny A.A."/>
            <person name="Slot J.C."/>
            <person name="Stielow J.B."/>
            <person name="Sun H."/>
            <person name="Kurtzman C.P."/>
            <person name="Blackwell M."/>
            <person name="Grigoriev I.V."/>
            <person name="Jeffries T.W."/>
        </authorList>
    </citation>
    <scope>NUCLEOTIDE SEQUENCE [LARGE SCALE GENOMIC DNA]</scope>
    <source>
        <strain evidence="2">NRRL YB-2248</strain>
    </source>
</reference>